<dbReference type="InterPro" id="IPR000182">
    <property type="entry name" value="GNAT_dom"/>
</dbReference>
<protein>
    <submittedName>
        <fullName evidence="4">GNAT family N-acetyltransferase</fullName>
    </submittedName>
</protein>
<keyword evidence="2" id="KW-0012">Acyltransferase</keyword>
<evidence type="ECO:0000259" key="3">
    <source>
        <dbReference type="PROSITE" id="PS51186"/>
    </source>
</evidence>
<evidence type="ECO:0000256" key="2">
    <source>
        <dbReference type="ARBA" id="ARBA00023315"/>
    </source>
</evidence>
<keyword evidence="5" id="KW-1185">Reference proteome</keyword>
<dbReference type="PANTHER" id="PTHR43072:SF23">
    <property type="entry name" value="UPF0039 PROTEIN C11D3.02C"/>
    <property type="match status" value="1"/>
</dbReference>
<evidence type="ECO:0000256" key="1">
    <source>
        <dbReference type="ARBA" id="ARBA00022679"/>
    </source>
</evidence>
<evidence type="ECO:0000313" key="5">
    <source>
        <dbReference type="Proteomes" id="UP001218231"/>
    </source>
</evidence>
<feature type="domain" description="N-acetyltransferase" evidence="3">
    <location>
        <begin position="1"/>
        <end position="163"/>
    </location>
</feature>
<dbReference type="EMBL" id="CP117417">
    <property type="protein sequence ID" value="WCT77690.1"/>
    <property type="molecule type" value="Genomic_DNA"/>
</dbReference>
<proteinExistence type="predicted"/>
<name>A0ABY7TWQ3_9SPHN</name>
<keyword evidence="1" id="KW-0808">Transferase</keyword>
<dbReference type="Gene3D" id="3.40.630.30">
    <property type="match status" value="1"/>
</dbReference>
<organism evidence="4 5">
    <name type="scientific">Novosphingobium humi</name>
    <dbReference type="NCBI Taxonomy" id="2282397"/>
    <lineage>
        <taxon>Bacteria</taxon>
        <taxon>Pseudomonadati</taxon>
        <taxon>Pseudomonadota</taxon>
        <taxon>Alphaproteobacteria</taxon>
        <taxon>Sphingomonadales</taxon>
        <taxon>Sphingomonadaceae</taxon>
        <taxon>Novosphingobium</taxon>
    </lineage>
</organism>
<dbReference type="PROSITE" id="PS51186">
    <property type="entry name" value="GNAT"/>
    <property type="match status" value="1"/>
</dbReference>
<reference evidence="4 5" key="1">
    <citation type="submission" date="2023-02" db="EMBL/GenBank/DDBJ databases">
        <title>Genome sequence of Novosphingobium humi KACC 19094.</title>
        <authorList>
            <person name="Kim S."/>
            <person name="Heo J."/>
            <person name="Kwon S.-W."/>
        </authorList>
    </citation>
    <scope>NUCLEOTIDE SEQUENCE [LARGE SCALE GENOMIC DNA]</scope>
    <source>
        <strain evidence="4 5">KACC 19094</strain>
    </source>
</reference>
<dbReference type="SUPFAM" id="SSF55729">
    <property type="entry name" value="Acyl-CoA N-acyltransferases (Nat)"/>
    <property type="match status" value="1"/>
</dbReference>
<sequence length="173" mass="18863">MMIRDADRDDLVAILAIYNHAVLHTTAVWNETPGTIGERHQWFDAKQQRGFPVLVAVEGDKVLGFASYGDFRPFPGYSQSVEHSIYVAPDAHRRGIGRALLGALIARGRAAGLHAMIGGIDASNDGSIALHQAMGFTQVGRMPQVGHKFGRWLDLVFMQKLLSDSPASVNKTP</sequence>
<evidence type="ECO:0000313" key="4">
    <source>
        <dbReference type="EMBL" id="WCT77690.1"/>
    </source>
</evidence>
<dbReference type="Proteomes" id="UP001218231">
    <property type="component" value="Chromosome"/>
</dbReference>
<dbReference type="Pfam" id="PF00583">
    <property type="entry name" value="Acetyltransf_1"/>
    <property type="match status" value="1"/>
</dbReference>
<dbReference type="RefSeq" id="WP_273618052.1">
    <property type="nucleotide sequence ID" value="NZ_CP103868.1"/>
</dbReference>
<gene>
    <name evidence="4" type="ORF">PQ457_01535</name>
</gene>
<dbReference type="InterPro" id="IPR016181">
    <property type="entry name" value="Acyl_CoA_acyltransferase"/>
</dbReference>
<dbReference type="CDD" id="cd04301">
    <property type="entry name" value="NAT_SF"/>
    <property type="match status" value="1"/>
</dbReference>
<dbReference type="PANTHER" id="PTHR43072">
    <property type="entry name" value="N-ACETYLTRANSFERASE"/>
    <property type="match status" value="1"/>
</dbReference>
<accession>A0ABY7TWQ3</accession>